<dbReference type="Gene3D" id="2.60.200.40">
    <property type="match status" value="1"/>
</dbReference>
<dbReference type="SMART" id="SM00046">
    <property type="entry name" value="DAGKc"/>
    <property type="match status" value="1"/>
</dbReference>
<dbReference type="SUPFAM" id="SSF111331">
    <property type="entry name" value="NAD kinase/diacylglycerol kinase-like"/>
    <property type="match status" value="1"/>
</dbReference>
<dbReference type="RefSeq" id="WP_382233181.1">
    <property type="nucleotide sequence ID" value="NZ_JBHTCC010000001.1"/>
</dbReference>
<sequence>MNPHTPQSHNSEPPLFFVMNGGSGRHDADDTRDTIAAAMQAAGRAHRIFVIEDVNQIQATVQQAVDAAKEQGAVVVAVGGDGTINAVANTVLGSGCLFGAIPQGTFNYFGRTHGIPEEISESLQDLLHGEAVPVQVGQVNGHIFLVNASVGLYPELLEDREAFKQKYGRSRLVAIWSAIATVFGRHRHLHISLEQDGKSVVMRTTTLFVGNNRLQLEQVGMPQADAVVQGQLAAIAVRPVGKLAMLWLGARGALGKLGDADNVIGFSFRELTIAPRRKLRGTKAANANTSTPINSSKKSHKSQIKVAADGEIMWLRMPLEFRVAAEPLMLIKRRHTSEANGEQSEVAAASKTVADNNTEDNLASGGNAA</sequence>
<dbReference type="Gene3D" id="3.40.50.10330">
    <property type="entry name" value="Probable inorganic polyphosphate/atp-NAD kinase, domain 1"/>
    <property type="match status" value="1"/>
</dbReference>
<dbReference type="InterPro" id="IPR050187">
    <property type="entry name" value="Lipid_Phosphate_FormReg"/>
</dbReference>
<name>A0ABW2J3I3_9BURK</name>
<dbReference type="PANTHER" id="PTHR12358:SF54">
    <property type="entry name" value="SPHINGOSINE KINASE RELATED PROTEIN"/>
    <property type="match status" value="1"/>
</dbReference>
<keyword evidence="3" id="KW-0808">Transferase</keyword>
<feature type="compositionally biased region" description="Polar residues" evidence="1">
    <location>
        <begin position="285"/>
        <end position="296"/>
    </location>
</feature>
<evidence type="ECO:0000259" key="2">
    <source>
        <dbReference type="PROSITE" id="PS50146"/>
    </source>
</evidence>
<dbReference type="Pfam" id="PF00781">
    <property type="entry name" value="DAGK_cat"/>
    <property type="match status" value="1"/>
</dbReference>
<keyword evidence="4" id="KW-1185">Reference proteome</keyword>
<feature type="region of interest" description="Disordered" evidence="1">
    <location>
        <begin position="282"/>
        <end position="302"/>
    </location>
</feature>
<dbReference type="PROSITE" id="PS50146">
    <property type="entry name" value="DAGK"/>
    <property type="match status" value="1"/>
</dbReference>
<dbReference type="InterPro" id="IPR017438">
    <property type="entry name" value="ATP-NAD_kinase_N"/>
</dbReference>
<gene>
    <name evidence="3" type="ORF">ACFQO0_06395</name>
</gene>
<evidence type="ECO:0000313" key="3">
    <source>
        <dbReference type="EMBL" id="MFC7298060.1"/>
    </source>
</evidence>
<dbReference type="PANTHER" id="PTHR12358">
    <property type="entry name" value="SPHINGOSINE KINASE"/>
    <property type="match status" value="1"/>
</dbReference>
<evidence type="ECO:0000313" key="4">
    <source>
        <dbReference type="Proteomes" id="UP001596379"/>
    </source>
</evidence>
<proteinExistence type="predicted"/>
<evidence type="ECO:0000256" key="1">
    <source>
        <dbReference type="SAM" id="MobiDB-lite"/>
    </source>
</evidence>
<reference evidence="4" key="1">
    <citation type="journal article" date="2019" name="Int. J. Syst. Evol. Microbiol.">
        <title>The Global Catalogue of Microorganisms (GCM) 10K type strain sequencing project: providing services to taxonomists for standard genome sequencing and annotation.</title>
        <authorList>
            <consortium name="The Broad Institute Genomics Platform"/>
            <consortium name="The Broad Institute Genome Sequencing Center for Infectious Disease"/>
            <person name="Wu L."/>
            <person name="Ma J."/>
        </authorList>
    </citation>
    <scope>NUCLEOTIDE SEQUENCE [LARGE SCALE GENOMIC DNA]</scope>
    <source>
        <strain evidence="4">CCUG 36956</strain>
    </source>
</reference>
<feature type="region of interest" description="Disordered" evidence="1">
    <location>
        <begin position="336"/>
        <end position="369"/>
    </location>
</feature>
<dbReference type="InterPro" id="IPR016064">
    <property type="entry name" value="NAD/diacylglycerol_kinase_sf"/>
</dbReference>
<keyword evidence="3" id="KW-0418">Kinase</keyword>
<dbReference type="InterPro" id="IPR001206">
    <property type="entry name" value="Diacylglycerol_kinase_cat_dom"/>
</dbReference>
<accession>A0ABW2J3I3</accession>
<dbReference type="GO" id="GO:0016301">
    <property type="term" value="F:kinase activity"/>
    <property type="evidence" value="ECO:0007669"/>
    <property type="project" value="UniProtKB-KW"/>
</dbReference>
<dbReference type="EMBL" id="JBHTCC010000001">
    <property type="protein sequence ID" value="MFC7298060.1"/>
    <property type="molecule type" value="Genomic_DNA"/>
</dbReference>
<dbReference type="EC" id="2.7.1.-" evidence="3"/>
<organism evidence="3 4">
    <name type="scientific">Herminiimonas aquatilis</name>
    <dbReference type="NCBI Taxonomy" id="345342"/>
    <lineage>
        <taxon>Bacteria</taxon>
        <taxon>Pseudomonadati</taxon>
        <taxon>Pseudomonadota</taxon>
        <taxon>Betaproteobacteria</taxon>
        <taxon>Burkholderiales</taxon>
        <taxon>Oxalobacteraceae</taxon>
        <taxon>Herminiimonas</taxon>
    </lineage>
</organism>
<protein>
    <submittedName>
        <fullName evidence="3">Diacylglycerol/lipid kinase family protein</fullName>
        <ecNumber evidence="3">2.7.1.-</ecNumber>
    </submittedName>
</protein>
<feature type="domain" description="DAGKc" evidence="2">
    <location>
        <begin position="10"/>
        <end position="143"/>
    </location>
</feature>
<dbReference type="Proteomes" id="UP001596379">
    <property type="component" value="Unassembled WGS sequence"/>
</dbReference>
<comment type="caution">
    <text evidence="3">The sequence shown here is derived from an EMBL/GenBank/DDBJ whole genome shotgun (WGS) entry which is preliminary data.</text>
</comment>